<dbReference type="AlphaFoldDB" id="A0A8J7WPX8"/>
<dbReference type="Gene3D" id="2.160.10.10">
    <property type="entry name" value="Hexapeptide repeat proteins"/>
    <property type="match status" value="1"/>
</dbReference>
<proteinExistence type="predicted"/>
<name>A0A8J7WPX8_9ACTN</name>
<sequence length="230" mass="23236">MGNTASTTATASAPGRPGTRIAADADVHTTAVLGEGTSVWNGAAVREDATLGRSCVVGRGAYLGPGVRVGDNVKIQNYALVYEPAVLGDGVFVGPSVVFTNDVNPRAVTPEGRLKNAEDWDAVGVTVLEGGSVGARAVCVAPVTIGRWAMVAAGAVVTRDVPDFALVLGVPARQVGWVGRAGVRLAPEGAKGDGRFVCPRTGAVYVETDGLLAEAGTDPRSRADAEAGAA</sequence>
<accession>A0A8J7WPX8</accession>
<reference evidence="1" key="1">
    <citation type="submission" date="2021-04" db="EMBL/GenBank/DDBJ databases">
        <title>Genome based classification of Actinospica acidithermotolerans sp. nov., an actinobacterium isolated from an Indonesian hot spring.</title>
        <authorList>
            <person name="Kusuma A.B."/>
            <person name="Putra K.E."/>
            <person name="Nafisah S."/>
            <person name="Loh J."/>
            <person name="Nouioui I."/>
            <person name="Goodfellow M."/>
        </authorList>
    </citation>
    <scope>NUCLEOTIDE SEQUENCE</scope>
    <source>
        <strain evidence="1">DSM 45618</strain>
    </source>
</reference>
<dbReference type="CDD" id="cd03358">
    <property type="entry name" value="LbH_WxcM_N_like"/>
    <property type="match status" value="1"/>
</dbReference>
<dbReference type="PANTHER" id="PTHR43300:SF4">
    <property type="entry name" value="ACYL-[ACYL-CARRIER-PROTEIN]--UDP-N-ACETYLGLUCOSAMINE O-ACYLTRANSFERASE"/>
    <property type="match status" value="1"/>
</dbReference>
<dbReference type="PANTHER" id="PTHR43300">
    <property type="entry name" value="ACETYLTRANSFERASE"/>
    <property type="match status" value="1"/>
</dbReference>
<protein>
    <submittedName>
        <fullName evidence="1">N-acetyltransferase</fullName>
    </submittedName>
</protein>
<dbReference type="Proteomes" id="UP000677913">
    <property type="component" value="Unassembled WGS sequence"/>
</dbReference>
<organism evidence="1 2">
    <name type="scientific">Actinocrinis puniceicyclus</name>
    <dbReference type="NCBI Taxonomy" id="977794"/>
    <lineage>
        <taxon>Bacteria</taxon>
        <taxon>Bacillati</taxon>
        <taxon>Actinomycetota</taxon>
        <taxon>Actinomycetes</taxon>
        <taxon>Catenulisporales</taxon>
        <taxon>Actinospicaceae</taxon>
        <taxon>Actinocrinis</taxon>
    </lineage>
</organism>
<dbReference type="InterPro" id="IPR001451">
    <property type="entry name" value="Hexapep"/>
</dbReference>
<dbReference type="InterPro" id="IPR050179">
    <property type="entry name" value="Trans_hexapeptide_repeat"/>
</dbReference>
<dbReference type="SUPFAM" id="SSF51161">
    <property type="entry name" value="Trimeric LpxA-like enzymes"/>
    <property type="match status" value="1"/>
</dbReference>
<dbReference type="InterPro" id="IPR011004">
    <property type="entry name" value="Trimer_LpxA-like_sf"/>
</dbReference>
<dbReference type="Pfam" id="PF00132">
    <property type="entry name" value="Hexapep"/>
    <property type="match status" value="1"/>
</dbReference>
<dbReference type="EMBL" id="JAGSXH010000025">
    <property type="protein sequence ID" value="MBS2963390.1"/>
    <property type="molecule type" value="Genomic_DNA"/>
</dbReference>
<comment type="caution">
    <text evidence="1">The sequence shown here is derived from an EMBL/GenBank/DDBJ whole genome shotgun (WGS) entry which is preliminary data.</text>
</comment>
<dbReference type="Pfam" id="PF14602">
    <property type="entry name" value="Hexapep_2"/>
    <property type="match status" value="1"/>
</dbReference>
<gene>
    <name evidence="1" type="ORF">KGA66_10060</name>
</gene>
<dbReference type="RefSeq" id="WP_211467052.1">
    <property type="nucleotide sequence ID" value="NZ_JAGSXH010000025.1"/>
</dbReference>
<evidence type="ECO:0000313" key="2">
    <source>
        <dbReference type="Proteomes" id="UP000677913"/>
    </source>
</evidence>
<keyword evidence="2" id="KW-1185">Reference proteome</keyword>
<evidence type="ECO:0000313" key="1">
    <source>
        <dbReference type="EMBL" id="MBS2963390.1"/>
    </source>
</evidence>